<dbReference type="PANTHER" id="PTHR43420">
    <property type="entry name" value="ACETYLTRANSFERASE"/>
    <property type="match status" value="1"/>
</dbReference>
<dbReference type="InterPro" id="IPR016181">
    <property type="entry name" value="Acyl_CoA_acyltransferase"/>
</dbReference>
<dbReference type="InterPro" id="IPR050680">
    <property type="entry name" value="YpeA/RimI_acetyltransf"/>
</dbReference>
<reference evidence="4 5" key="1">
    <citation type="submission" date="2019-06" db="EMBL/GenBank/DDBJ databases">
        <title>Genome Sequence of the Brown Rot Fungal Pathogen Monilinia laxa.</title>
        <authorList>
            <person name="De Miccolis Angelini R.M."/>
            <person name="Landi L."/>
            <person name="Abate D."/>
            <person name="Pollastro S."/>
            <person name="Romanazzi G."/>
            <person name="Faretra F."/>
        </authorList>
    </citation>
    <scope>NUCLEOTIDE SEQUENCE [LARGE SCALE GENOMIC DNA]</scope>
    <source>
        <strain evidence="4 5">Mlax316</strain>
    </source>
</reference>
<evidence type="ECO:0000313" key="5">
    <source>
        <dbReference type="Proteomes" id="UP000326757"/>
    </source>
</evidence>
<dbReference type="PANTHER" id="PTHR43420:SF47">
    <property type="entry name" value="N-ACETYLTRANSFERASE DOMAIN-CONTAINING PROTEIN"/>
    <property type="match status" value="1"/>
</dbReference>
<evidence type="ECO:0000313" key="4">
    <source>
        <dbReference type="EMBL" id="KAB8291242.1"/>
    </source>
</evidence>
<protein>
    <recommendedName>
        <fullName evidence="3">N-acetyltransferase domain-containing protein</fullName>
    </recommendedName>
</protein>
<evidence type="ECO:0000259" key="3">
    <source>
        <dbReference type="PROSITE" id="PS51186"/>
    </source>
</evidence>
<keyword evidence="2" id="KW-0012">Acyltransferase</keyword>
<evidence type="ECO:0000256" key="1">
    <source>
        <dbReference type="ARBA" id="ARBA00022679"/>
    </source>
</evidence>
<dbReference type="OrthoDB" id="41532at2759"/>
<dbReference type="InterPro" id="IPR000182">
    <property type="entry name" value="GNAT_dom"/>
</dbReference>
<keyword evidence="5" id="KW-1185">Reference proteome</keyword>
<dbReference type="Proteomes" id="UP000326757">
    <property type="component" value="Unassembled WGS sequence"/>
</dbReference>
<dbReference type="AlphaFoldDB" id="A0A5N6JR48"/>
<dbReference type="EMBL" id="VIGI01000015">
    <property type="protein sequence ID" value="KAB8291242.1"/>
    <property type="molecule type" value="Genomic_DNA"/>
</dbReference>
<name>A0A5N6JR48_MONLA</name>
<dbReference type="PROSITE" id="PS51186">
    <property type="entry name" value="GNAT"/>
    <property type="match status" value="1"/>
</dbReference>
<dbReference type="Gene3D" id="3.40.630.30">
    <property type="match status" value="1"/>
</dbReference>
<dbReference type="CDD" id="cd04301">
    <property type="entry name" value="NAT_SF"/>
    <property type="match status" value="1"/>
</dbReference>
<gene>
    <name evidence="4" type="ORF">EYC80_009929</name>
</gene>
<sequence length="199" mass="22337">MPFEIVHISTEDLVRSYVGRYKEFRLLSLQIAPEAFASKYAREVEASDEVWYQRLANPNAATFFALHASKIVGTVTILGPLPDDYEPDDLGNPWQAMDNEPKSKRTTGHHRINGMFTLPEVRGRGVGRGLIEAAFRYARGEVAMQGKAFLCSVVVESDNIPARSLYEKCSLVPFKEVPDGKSNVTLMKYQVENLNLQIV</sequence>
<dbReference type="SUPFAM" id="SSF55729">
    <property type="entry name" value="Acyl-CoA N-acyltransferases (Nat)"/>
    <property type="match status" value="1"/>
</dbReference>
<organism evidence="4 5">
    <name type="scientific">Monilinia laxa</name>
    <name type="common">Brown rot fungus</name>
    <name type="synonym">Sclerotinia laxa</name>
    <dbReference type="NCBI Taxonomy" id="61186"/>
    <lineage>
        <taxon>Eukaryota</taxon>
        <taxon>Fungi</taxon>
        <taxon>Dikarya</taxon>
        <taxon>Ascomycota</taxon>
        <taxon>Pezizomycotina</taxon>
        <taxon>Leotiomycetes</taxon>
        <taxon>Helotiales</taxon>
        <taxon>Sclerotiniaceae</taxon>
        <taxon>Monilinia</taxon>
    </lineage>
</organism>
<evidence type="ECO:0000256" key="2">
    <source>
        <dbReference type="ARBA" id="ARBA00023315"/>
    </source>
</evidence>
<dbReference type="GO" id="GO:0016747">
    <property type="term" value="F:acyltransferase activity, transferring groups other than amino-acyl groups"/>
    <property type="evidence" value="ECO:0007669"/>
    <property type="project" value="InterPro"/>
</dbReference>
<proteinExistence type="predicted"/>
<dbReference type="Pfam" id="PF00583">
    <property type="entry name" value="Acetyltransf_1"/>
    <property type="match status" value="1"/>
</dbReference>
<comment type="caution">
    <text evidence="4">The sequence shown here is derived from an EMBL/GenBank/DDBJ whole genome shotgun (WGS) entry which is preliminary data.</text>
</comment>
<feature type="domain" description="N-acetyltransferase" evidence="3">
    <location>
        <begin position="22"/>
        <end position="192"/>
    </location>
</feature>
<accession>A0A5N6JR48</accession>
<keyword evidence="1" id="KW-0808">Transferase</keyword>